<keyword evidence="1 2" id="KW-0732">Signal</keyword>
<dbReference type="InterPro" id="IPR026444">
    <property type="entry name" value="Secre_tail"/>
</dbReference>
<dbReference type="Proteomes" id="UP000245962">
    <property type="component" value="Unassembled WGS sequence"/>
</dbReference>
<evidence type="ECO:0000256" key="2">
    <source>
        <dbReference type="SAM" id="SignalP"/>
    </source>
</evidence>
<comment type="caution">
    <text evidence="4">The sequence shown here is derived from an EMBL/GenBank/DDBJ whole genome shotgun (WGS) entry which is preliminary data.</text>
</comment>
<evidence type="ECO:0000313" key="4">
    <source>
        <dbReference type="EMBL" id="PVW12339.1"/>
    </source>
</evidence>
<keyword evidence="5" id="KW-1185">Reference proteome</keyword>
<organism evidence="4 5">
    <name type="scientific">Marixanthomonas spongiae</name>
    <dbReference type="NCBI Taxonomy" id="2174845"/>
    <lineage>
        <taxon>Bacteria</taxon>
        <taxon>Pseudomonadati</taxon>
        <taxon>Bacteroidota</taxon>
        <taxon>Flavobacteriia</taxon>
        <taxon>Flavobacteriales</taxon>
        <taxon>Flavobacteriaceae</taxon>
        <taxon>Marixanthomonas</taxon>
    </lineage>
</organism>
<evidence type="ECO:0000256" key="1">
    <source>
        <dbReference type="ARBA" id="ARBA00022729"/>
    </source>
</evidence>
<feature type="signal peptide" evidence="2">
    <location>
        <begin position="1"/>
        <end position="20"/>
    </location>
</feature>
<feature type="chain" id="PRO_5015458001" description="Secretion system C-terminal sorting domain-containing protein" evidence="2">
    <location>
        <begin position="21"/>
        <end position="348"/>
    </location>
</feature>
<name>A0A2U0HU37_9FLAO</name>
<dbReference type="OrthoDB" id="1489153at2"/>
<protein>
    <recommendedName>
        <fullName evidence="3">Secretion system C-terminal sorting domain-containing protein</fullName>
    </recommendedName>
</protein>
<proteinExistence type="predicted"/>
<dbReference type="SUPFAM" id="SSF63825">
    <property type="entry name" value="YWTD domain"/>
    <property type="match status" value="1"/>
</dbReference>
<sequence>MKPFYAFLVFFLCGITAINAQTIDVITGLANPSRLLMDGNDLYYSTPSEVFKIDVTQSSPTPVSVIGGLTTAAGMAKGGNILYIAEFNAGRISKIDVSDPTPTLETVISGLNTPNFLLLDGDTMYYSDNNADIVARFDVTDTNPTPEVVATSTVNFNPTGLALLENMLYMGQGQANRISKVDVTSGITQPTDVVTGINRPIGLRIRNNNLYITERNDNKISVKDLTDGATTATDLVTGLNLPLDIELSGSTLYILEGGANKISKVENILGVENQIFKNGHQLFPNPARDYLKISNLKESIPYTLFSMLGTKISQGIITPNGKINTVNLAQGGYFLSLANGANYRFIKN</sequence>
<dbReference type="NCBIfam" id="TIGR04183">
    <property type="entry name" value="Por_Secre_tail"/>
    <property type="match status" value="1"/>
</dbReference>
<dbReference type="Pfam" id="PF18962">
    <property type="entry name" value="Por_Secre_tail"/>
    <property type="match status" value="1"/>
</dbReference>
<dbReference type="EMBL" id="QEHR01000015">
    <property type="protein sequence ID" value="PVW12339.1"/>
    <property type="molecule type" value="Genomic_DNA"/>
</dbReference>
<evidence type="ECO:0000259" key="3">
    <source>
        <dbReference type="Pfam" id="PF18962"/>
    </source>
</evidence>
<accession>A0A2U0HU37</accession>
<feature type="domain" description="Secretion system C-terminal sorting" evidence="3">
    <location>
        <begin position="282"/>
        <end position="342"/>
    </location>
</feature>
<dbReference type="InterPro" id="IPR011042">
    <property type="entry name" value="6-blade_b-propeller_TolB-like"/>
</dbReference>
<dbReference type="Gene3D" id="2.120.10.30">
    <property type="entry name" value="TolB, C-terminal domain"/>
    <property type="match status" value="1"/>
</dbReference>
<dbReference type="RefSeq" id="WP_116695623.1">
    <property type="nucleotide sequence ID" value="NZ_QEHR01000015.1"/>
</dbReference>
<dbReference type="AlphaFoldDB" id="A0A2U0HU37"/>
<evidence type="ECO:0000313" key="5">
    <source>
        <dbReference type="Proteomes" id="UP000245962"/>
    </source>
</evidence>
<gene>
    <name evidence="4" type="ORF">DDV96_15145</name>
</gene>
<reference evidence="4 5" key="1">
    <citation type="submission" date="2018-04" db="EMBL/GenBank/DDBJ databases">
        <title>Marixanthomonas spongiae HN-E44 sp. nov., isolated from a marine sponge.</title>
        <authorList>
            <person name="Luo L."/>
            <person name="Zhuang L."/>
        </authorList>
    </citation>
    <scope>NUCLEOTIDE SEQUENCE [LARGE SCALE GENOMIC DNA]</scope>
    <source>
        <strain evidence="4 5">HN-E44</strain>
    </source>
</reference>